<protein>
    <submittedName>
        <fullName evidence="1">Uncharacterized protein</fullName>
    </submittedName>
</protein>
<evidence type="ECO:0000313" key="1">
    <source>
        <dbReference type="EMBL" id="KAF7993568.1"/>
    </source>
</evidence>
<organism evidence="1 2">
    <name type="scientific">Aphidius gifuensis</name>
    <name type="common">Parasitoid wasp</name>
    <dbReference type="NCBI Taxonomy" id="684658"/>
    <lineage>
        <taxon>Eukaryota</taxon>
        <taxon>Metazoa</taxon>
        <taxon>Ecdysozoa</taxon>
        <taxon>Arthropoda</taxon>
        <taxon>Hexapoda</taxon>
        <taxon>Insecta</taxon>
        <taxon>Pterygota</taxon>
        <taxon>Neoptera</taxon>
        <taxon>Endopterygota</taxon>
        <taxon>Hymenoptera</taxon>
        <taxon>Apocrita</taxon>
        <taxon>Ichneumonoidea</taxon>
        <taxon>Braconidae</taxon>
        <taxon>Aphidiinae</taxon>
        <taxon>Aphidius</taxon>
    </lineage>
</organism>
<sequence length="376" mass="43441">MAQNNDGPSNKKKKLDNDEIKSLGDLLSIRVGKVNIGKNQKITLFVANMRMDAMNITQDNYAHLDKSLRYCENIDMDCCKYKQTIYFNIFGLDISKILKTINIEGFIDELPTTKPLSTLSTLNYYKTGDFKASHHQGYRQGLKGTLILLLPSECVGGDFCFDDDNVEKDMDKSTLRFIYFNNRLEPSVTKVLSGNRLSLVFNVYDFNHKRINVIGSNNTVIYFPDEHYKRLLDYTIDYCKGKVNILLGYYQHRDAAFNKRLRDDIGATYKVIKVVVEDSSPISQVTTVHELKDDFYDGDEPDEEKYFSDIVNEKFEVQHKLFTKYCALQFEEIGLVTQITHNEKPQLENEYSIALYTAYLINPNAEYNSHNDHDTD</sequence>
<evidence type="ECO:0000313" key="2">
    <source>
        <dbReference type="Proteomes" id="UP000639338"/>
    </source>
</evidence>
<keyword evidence="2" id="KW-1185">Reference proteome</keyword>
<reference evidence="1 2" key="1">
    <citation type="submission" date="2020-08" db="EMBL/GenBank/DDBJ databases">
        <title>Aphidius gifuensis genome sequencing and assembly.</title>
        <authorList>
            <person name="Du Z."/>
        </authorList>
    </citation>
    <scope>NUCLEOTIDE SEQUENCE [LARGE SCALE GENOMIC DNA]</scope>
    <source>
        <strain evidence="1">YNYX2018</strain>
        <tissue evidence="1">Adults</tissue>
    </source>
</reference>
<dbReference type="EMBL" id="JACMRX010000003">
    <property type="protein sequence ID" value="KAF7993568.1"/>
    <property type="molecule type" value="Genomic_DNA"/>
</dbReference>
<dbReference type="AlphaFoldDB" id="A0A834XU69"/>
<dbReference type="Proteomes" id="UP000639338">
    <property type="component" value="Unassembled WGS sequence"/>
</dbReference>
<dbReference type="Gene3D" id="2.60.120.620">
    <property type="entry name" value="q2cbj1_9rhob like domain"/>
    <property type="match status" value="1"/>
</dbReference>
<gene>
    <name evidence="1" type="ORF">HCN44_010163</name>
</gene>
<dbReference type="OrthoDB" id="6768877at2759"/>
<name>A0A834XU69_APHGI</name>
<proteinExistence type="predicted"/>
<comment type="caution">
    <text evidence="1">The sequence shown here is derived from an EMBL/GenBank/DDBJ whole genome shotgun (WGS) entry which is preliminary data.</text>
</comment>
<accession>A0A834XU69</accession>